<organism evidence="2 3">
    <name type="scientific">Mucor flavus</name>
    <dbReference type="NCBI Taxonomy" id="439312"/>
    <lineage>
        <taxon>Eukaryota</taxon>
        <taxon>Fungi</taxon>
        <taxon>Fungi incertae sedis</taxon>
        <taxon>Mucoromycota</taxon>
        <taxon>Mucoromycotina</taxon>
        <taxon>Mucoromycetes</taxon>
        <taxon>Mucorales</taxon>
        <taxon>Mucorineae</taxon>
        <taxon>Mucoraceae</taxon>
        <taxon>Mucor</taxon>
    </lineage>
</organism>
<evidence type="ECO:0000313" key="2">
    <source>
        <dbReference type="EMBL" id="GAA5817925.1"/>
    </source>
</evidence>
<dbReference type="Proteomes" id="UP001473302">
    <property type="component" value="Unassembled WGS sequence"/>
</dbReference>
<accession>A0ABP9ZFN1</accession>
<gene>
    <name evidence="2" type="ORF">MFLAVUS_011504</name>
</gene>
<evidence type="ECO:0000313" key="3">
    <source>
        <dbReference type="Proteomes" id="UP001473302"/>
    </source>
</evidence>
<reference evidence="2 3" key="1">
    <citation type="submission" date="2024-04" db="EMBL/GenBank/DDBJ databases">
        <title>genome sequences of Mucor flavus KT1a and Helicostylum pulchrum KT1b strains isolated from the surface of a dry-aged beef.</title>
        <authorList>
            <person name="Toyotome T."/>
            <person name="Hosono M."/>
            <person name="Torimaru M."/>
            <person name="Fukuda K."/>
            <person name="Mikami N."/>
        </authorList>
    </citation>
    <scope>NUCLEOTIDE SEQUENCE [LARGE SCALE GENOMIC DNA]</scope>
    <source>
        <strain evidence="2 3">KT1a</strain>
    </source>
</reference>
<proteinExistence type="predicted"/>
<keyword evidence="3" id="KW-1185">Reference proteome</keyword>
<name>A0ABP9ZFN1_9FUNG</name>
<feature type="signal peptide" evidence="1">
    <location>
        <begin position="1"/>
        <end position="16"/>
    </location>
</feature>
<comment type="caution">
    <text evidence="2">The sequence shown here is derived from an EMBL/GenBank/DDBJ whole genome shotgun (WGS) entry which is preliminary data.</text>
</comment>
<evidence type="ECO:0000256" key="1">
    <source>
        <dbReference type="SAM" id="SignalP"/>
    </source>
</evidence>
<protein>
    <submittedName>
        <fullName evidence="2">Uncharacterized protein</fullName>
    </submittedName>
</protein>
<dbReference type="EMBL" id="BAABUK010000061">
    <property type="protein sequence ID" value="GAA5817925.1"/>
    <property type="molecule type" value="Genomic_DNA"/>
</dbReference>
<feature type="chain" id="PRO_5046182979" evidence="1">
    <location>
        <begin position="17"/>
        <end position="188"/>
    </location>
</feature>
<keyword evidence="1" id="KW-0732">Signal</keyword>
<sequence length="188" mass="19798">MKFLILLSALALVVKAQIQSPTYQFNVTSPTPNSPYVASQILPCVYDIASNTTADNLQLSILLVGTNSSTPMIMSADITQGFSFQKKIDGGAIVYEHQLNYNIPVNTTAGSYEVVYLDNLTQTKVSIPISIGAAPAPTVPSAPAGSASSSSSSPTNNSIFNKENSANAGLQISKFLLVASLILAFVHL</sequence>